<dbReference type="PATRIC" id="fig|909613.9.peg.5853"/>
<dbReference type="Proteomes" id="UP000019277">
    <property type="component" value="Unassembled WGS sequence"/>
</dbReference>
<organism evidence="4 5">
    <name type="scientific">Actinokineospora spheciospongiae</name>
    <dbReference type="NCBI Taxonomy" id="909613"/>
    <lineage>
        <taxon>Bacteria</taxon>
        <taxon>Bacillati</taxon>
        <taxon>Actinomycetota</taxon>
        <taxon>Actinomycetes</taxon>
        <taxon>Pseudonocardiales</taxon>
        <taxon>Pseudonocardiaceae</taxon>
        <taxon>Actinokineospora</taxon>
    </lineage>
</organism>
<dbReference type="PANTHER" id="PTHR43584:SF8">
    <property type="entry name" value="N-ACETYLMURAMATE ALPHA-1-PHOSPHATE URIDYLYLTRANSFERASE"/>
    <property type="match status" value="1"/>
</dbReference>
<proteinExistence type="predicted"/>
<keyword evidence="1" id="KW-0808">Transferase</keyword>
<dbReference type="PANTHER" id="PTHR43584">
    <property type="entry name" value="NUCLEOTIDYL TRANSFERASE"/>
    <property type="match status" value="1"/>
</dbReference>
<feature type="domain" description="MobA-like NTP transferase" evidence="3">
    <location>
        <begin position="7"/>
        <end position="137"/>
    </location>
</feature>
<evidence type="ECO:0000259" key="3">
    <source>
        <dbReference type="Pfam" id="PF12804"/>
    </source>
</evidence>
<dbReference type="Pfam" id="PF12804">
    <property type="entry name" value="NTP_transf_3"/>
    <property type="match status" value="1"/>
</dbReference>
<dbReference type="InterPro" id="IPR025877">
    <property type="entry name" value="MobA-like_NTP_Trfase"/>
</dbReference>
<evidence type="ECO:0000256" key="2">
    <source>
        <dbReference type="ARBA" id="ARBA00022695"/>
    </source>
</evidence>
<dbReference type="InterPro" id="IPR050065">
    <property type="entry name" value="GlmU-like"/>
</dbReference>
<comment type="caution">
    <text evidence="4">The sequence shown here is derived from an EMBL/GenBank/DDBJ whole genome shotgun (WGS) entry which is preliminary data.</text>
</comment>
<reference evidence="4 5" key="1">
    <citation type="journal article" date="2014" name="Genome Announc.">
        <title>Draft Genome Sequence of the Antitrypanosomally Active Sponge-Associated Bacterium Actinokineospora sp. Strain EG49.</title>
        <authorList>
            <person name="Harjes J."/>
            <person name="Ryu T."/>
            <person name="Abdelmohsen U.R."/>
            <person name="Moitinho-Silva L."/>
            <person name="Horn H."/>
            <person name="Ravasi T."/>
            <person name="Hentschel U."/>
        </authorList>
    </citation>
    <scope>NUCLEOTIDE SEQUENCE [LARGE SCALE GENOMIC DNA]</scope>
    <source>
        <strain evidence="4 5">EG49</strain>
    </source>
</reference>
<dbReference type="RefSeq" id="WP_200873498.1">
    <property type="nucleotide sequence ID" value="NZ_AYXG01000227.1"/>
</dbReference>
<dbReference type="Gene3D" id="3.90.550.10">
    <property type="entry name" value="Spore Coat Polysaccharide Biosynthesis Protein SpsA, Chain A"/>
    <property type="match status" value="1"/>
</dbReference>
<keyword evidence="2" id="KW-0548">Nucleotidyltransferase</keyword>
<protein>
    <submittedName>
        <fullName evidence="4">UDP-N-acetylglucosamine pyrophosphorylase</fullName>
    </submittedName>
</protein>
<evidence type="ECO:0000313" key="4">
    <source>
        <dbReference type="EMBL" id="EWC58850.1"/>
    </source>
</evidence>
<accession>A0A8E2WX95</accession>
<dbReference type="GO" id="GO:0016779">
    <property type="term" value="F:nucleotidyltransferase activity"/>
    <property type="evidence" value="ECO:0007669"/>
    <property type="project" value="UniProtKB-KW"/>
</dbReference>
<gene>
    <name evidence="4" type="ORF">UO65_5852</name>
</gene>
<dbReference type="AlphaFoldDB" id="W7IDB1"/>
<dbReference type="STRING" id="909613.UO65_5852"/>
<evidence type="ECO:0000256" key="1">
    <source>
        <dbReference type="ARBA" id="ARBA00022679"/>
    </source>
</evidence>
<dbReference type="EMBL" id="AYXG01000227">
    <property type="protein sequence ID" value="EWC58850.1"/>
    <property type="molecule type" value="Genomic_DNA"/>
</dbReference>
<dbReference type="SUPFAM" id="SSF53448">
    <property type="entry name" value="Nucleotide-diphospho-sugar transferases"/>
    <property type="match status" value="1"/>
</dbReference>
<dbReference type="InterPro" id="IPR029044">
    <property type="entry name" value="Nucleotide-diphossugar_trans"/>
</dbReference>
<dbReference type="CDD" id="cd02523">
    <property type="entry name" value="PC_cytidylyltransferase"/>
    <property type="match status" value="1"/>
</dbReference>
<keyword evidence="5" id="KW-1185">Reference proteome</keyword>
<evidence type="ECO:0000313" key="5">
    <source>
        <dbReference type="Proteomes" id="UP000019277"/>
    </source>
</evidence>
<name>W7IDB1_9PSEU</name>
<accession>W7IDB1</accession>
<sequence length="241" mass="25842">MSDRQRVVILAAGMGTRLGMPRPKPLTPLVDGRSILHRQLDNLRAVFGDDGFELTVVVGFQAEQIMAAVPEANFVYNHRYQHTNTSKSLLRALRAPGTGGVLWLNGDVVFDAGLLRAALPMIGRDETFVCVNTAAVGEEEVKYTASVDGYVRELSKSVVGGLGEAVGINYIASPDLGALVEHLESCTDADYFERGIESAIEGGGLRVQALDISEFFVVEVDFAGDLERANVEVGKTVTSAA</sequence>
<dbReference type="eggNOG" id="COG1213">
    <property type="taxonomic scope" value="Bacteria"/>
</dbReference>